<dbReference type="Gene3D" id="2.30.30.40">
    <property type="entry name" value="SH3 Domains"/>
    <property type="match status" value="1"/>
</dbReference>
<sequence length="137" mass="15211">MTSYLTFITDNLTFGVETDQVIEIITNYKIRSVPKVPDYIPGIINLRGQIIPIMDMRLRLGKEGTPYSDSTCIIILNISEQLMGLVVDSVLQVQDLDDNTISPLPTPKEDEPAKNLMTLKDGSVALLLESEKLVCSI</sequence>
<dbReference type="InterPro" id="IPR002545">
    <property type="entry name" value="CheW-lke_dom"/>
</dbReference>
<protein>
    <submittedName>
        <fullName evidence="2">Chemotaxis protein CheW</fullName>
    </submittedName>
</protein>
<proteinExistence type="predicted"/>
<dbReference type="Pfam" id="PF01584">
    <property type="entry name" value="CheW"/>
    <property type="match status" value="1"/>
</dbReference>
<name>A0ABT1E9I3_9FIRM</name>
<dbReference type="SMART" id="SM00260">
    <property type="entry name" value="CheW"/>
    <property type="match status" value="1"/>
</dbReference>
<evidence type="ECO:0000313" key="2">
    <source>
        <dbReference type="EMBL" id="MCP1102493.1"/>
    </source>
</evidence>
<reference evidence="2 3" key="1">
    <citation type="journal article" date="2022" name="Genome Biol. Evol.">
        <title>Host diet, physiology and behaviors set the stage for Lachnospiraceae cladogenesis.</title>
        <authorList>
            <person name="Vera-Ponce De Leon A."/>
            <person name="Schneider M."/>
            <person name="Jahnes B.C."/>
            <person name="Sadowski V."/>
            <person name="Camuy-Velez L.A."/>
            <person name="Duan J."/>
            <person name="Sabree Z.L."/>
        </authorList>
    </citation>
    <scope>NUCLEOTIDE SEQUENCE [LARGE SCALE GENOMIC DNA]</scope>
    <source>
        <strain evidence="2 3">PAL113</strain>
    </source>
</reference>
<keyword evidence="3" id="KW-1185">Reference proteome</keyword>
<accession>A0ABT1E9I3</accession>
<dbReference type="Proteomes" id="UP001523566">
    <property type="component" value="Unassembled WGS sequence"/>
</dbReference>
<comment type="caution">
    <text evidence="2">The sequence shown here is derived from an EMBL/GenBank/DDBJ whole genome shotgun (WGS) entry which is preliminary data.</text>
</comment>
<dbReference type="PANTHER" id="PTHR22617:SF43">
    <property type="entry name" value="PROTEIN PILI"/>
    <property type="match status" value="1"/>
</dbReference>
<dbReference type="EMBL" id="JAMZFW010000011">
    <property type="protein sequence ID" value="MCP1102493.1"/>
    <property type="molecule type" value="Genomic_DNA"/>
</dbReference>
<dbReference type="RefSeq" id="WP_262066279.1">
    <property type="nucleotide sequence ID" value="NZ_JAMXOD010000011.1"/>
</dbReference>
<evidence type="ECO:0000259" key="1">
    <source>
        <dbReference type="PROSITE" id="PS50851"/>
    </source>
</evidence>
<organism evidence="2 3">
    <name type="scientific">Aequitasia blattaphilus</name>
    <dbReference type="NCBI Taxonomy" id="2949332"/>
    <lineage>
        <taxon>Bacteria</taxon>
        <taxon>Bacillati</taxon>
        <taxon>Bacillota</taxon>
        <taxon>Clostridia</taxon>
        <taxon>Lachnospirales</taxon>
        <taxon>Lachnospiraceae</taxon>
        <taxon>Aequitasia</taxon>
    </lineage>
</organism>
<dbReference type="SUPFAM" id="SSF50341">
    <property type="entry name" value="CheW-like"/>
    <property type="match status" value="1"/>
</dbReference>
<dbReference type="InterPro" id="IPR039315">
    <property type="entry name" value="CheW"/>
</dbReference>
<dbReference type="InterPro" id="IPR036061">
    <property type="entry name" value="CheW-like_dom_sf"/>
</dbReference>
<dbReference type="PANTHER" id="PTHR22617">
    <property type="entry name" value="CHEMOTAXIS SENSOR HISTIDINE KINASE-RELATED"/>
    <property type="match status" value="1"/>
</dbReference>
<gene>
    <name evidence="2" type="ORF">NK125_08720</name>
</gene>
<dbReference type="Gene3D" id="2.40.50.180">
    <property type="entry name" value="CheA-289, Domain 4"/>
    <property type="match status" value="1"/>
</dbReference>
<evidence type="ECO:0000313" key="3">
    <source>
        <dbReference type="Proteomes" id="UP001523566"/>
    </source>
</evidence>
<feature type="domain" description="CheW-like" evidence="1">
    <location>
        <begin position="1"/>
        <end position="137"/>
    </location>
</feature>
<dbReference type="PROSITE" id="PS50851">
    <property type="entry name" value="CHEW"/>
    <property type="match status" value="1"/>
</dbReference>